<dbReference type="InterPro" id="IPR012337">
    <property type="entry name" value="RNaseH-like_sf"/>
</dbReference>
<dbReference type="InterPro" id="IPR015378">
    <property type="entry name" value="Transposase-like_Mu_C"/>
</dbReference>
<dbReference type="Proteomes" id="UP001476950">
    <property type="component" value="Unassembled WGS sequence"/>
</dbReference>
<feature type="compositionally biased region" description="Basic and acidic residues" evidence="1">
    <location>
        <begin position="577"/>
        <end position="591"/>
    </location>
</feature>
<keyword evidence="4" id="KW-1185">Reference proteome</keyword>
<evidence type="ECO:0000313" key="3">
    <source>
        <dbReference type="EMBL" id="MEP1062583.1"/>
    </source>
</evidence>
<reference evidence="3 4" key="1">
    <citation type="submission" date="2022-04" db="EMBL/GenBank/DDBJ databases">
        <title>Positive selection, recombination, and allopatry shape intraspecific diversity of widespread and dominant cyanobacteria.</title>
        <authorList>
            <person name="Wei J."/>
            <person name="Shu W."/>
            <person name="Hu C."/>
        </authorList>
    </citation>
    <scope>NUCLEOTIDE SEQUENCE [LARGE SCALE GENOMIC DNA]</scope>
    <source>
        <strain evidence="3 4">AS-A4</strain>
    </source>
</reference>
<proteinExistence type="predicted"/>
<dbReference type="SUPFAM" id="SSF53098">
    <property type="entry name" value="Ribonuclease H-like"/>
    <property type="match status" value="1"/>
</dbReference>
<sequence>MLAVCFLWVDDTPMSDDRLEAELPGCPDNAVLLDETSYSTNIDEYIRELVRQGIEKEEWKFWIIQWVAESLTPAIKRVRKQSAIDYLEVPKRTFEDWLKKHLDGEPVPRSSRGKKPKHDLTLEWEPFITKVWKKGSKGKKIMSAAAVFAKVEREALDIRKNTQYPSYATVRRLVQPLIEQKRTQNGVSSAGQGMVSHLPTRAGETLTANYSNKVVQIDHTKVDQFSLVAGDQSNIRFETVEDDNIPPPEGAIRLYLSVLKDVFSKCVLSHLLSIKQPSAEDVAQLIRQAILPKEFPLDYSLPEDRIPYGSFSHLYVDGGKDLNAEHVKRIGKHLKRISPGLGFIVHLRRKPSDGGDIESVFNGLNKRVWSEDPSYTGSNTTQRPKDAQAKACLTLRDVDKILSWYFYVEYNLARHTKDPTELRYTKWLEGMDGELPPVVDERKLDACLRKLKTGMVYRHGVIQFKTRRYRGEFLRAFAGQKVTLRYDSSNILRLFTYELETDGKPGRFLGYAEMQAVDEINYWIRKLQLPLRELDLNNLESETLTLEALEYVLSEAEARGKELDNTTKPTRVKYQGKRQDLVVQREREASGRNRRSRSKGKESSKPTTQVNNSSIDALPASEVTESIAKLDSKSDRSLVAFKDDAAHAPSMIKVPEPQKIISIQAKRHEKNIESFKEQLQAAETNHPKLVVSRRKGRSR</sequence>
<dbReference type="Pfam" id="PF09299">
    <property type="entry name" value="Mu-transpos_C"/>
    <property type="match status" value="1"/>
</dbReference>
<gene>
    <name evidence="3" type="ORF">NDI38_29875</name>
</gene>
<evidence type="ECO:0000256" key="1">
    <source>
        <dbReference type="SAM" id="MobiDB-lite"/>
    </source>
</evidence>
<dbReference type="EMBL" id="JAMPLM010000074">
    <property type="protein sequence ID" value="MEP1062583.1"/>
    <property type="molecule type" value="Genomic_DNA"/>
</dbReference>
<protein>
    <submittedName>
        <fullName evidence="3">Transposase family protein</fullName>
    </submittedName>
</protein>
<accession>A0ABV0KTK8</accession>
<evidence type="ECO:0000259" key="2">
    <source>
        <dbReference type="Pfam" id="PF09299"/>
    </source>
</evidence>
<feature type="region of interest" description="Disordered" evidence="1">
    <location>
        <begin position="560"/>
        <end position="618"/>
    </location>
</feature>
<dbReference type="RefSeq" id="WP_190451898.1">
    <property type="nucleotide sequence ID" value="NZ_JAMPLM010000074.1"/>
</dbReference>
<evidence type="ECO:0000313" key="4">
    <source>
        <dbReference type="Proteomes" id="UP001476950"/>
    </source>
</evidence>
<feature type="domain" description="Transposase-like Mu C-terminal" evidence="2">
    <location>
        <begin position="446"/>
        <end position="499"/>
    </location>
</feature>
<feature type="region of interest" description="Disordered" evidence="1">
    <location>
        <begin position="680"/>
        <end position="699"/>
    </location>
</feature>
<feature type="compositionally biased region" description="Polar residues" evidence="1">
    <location>
        <begin position="606"/>
        <end position="615"/>
    </location>
</feature>
<dbReference type="InterPro" id="IPR009004">
    <property type="entry name" value="Transposase_Mu_C"/>
</dbReference>
<dbReference type="Gene3D" id="3.30.420.10">
    <property type="entry name" value="Ribonuclease H-like superfamily/Ribonuclease H"/>
    <property type="match status" value="1"/>
</dbReference>
<comment type="caution">
    <text evidence="3">The sequence shown here is derived from an EMBL/GenBank/DDBJ whole genome shotgun (WGS) entry which is preliminary data.</text>
</comment>
<name>A0ABV0KTK8_9CYAN</name>
<dbReference type="InterPro" id="IPR036397">
    <property type="entry name" value="RNaseH_sf"/>
</dbReference>
<dbReference type="SUPFAM" id="SSF50610">
    <property type="entry name" value="mu transposase, C-terminal domain"/>
    <property type="match status" value="1"/>
</dbReference>
<organism evidence="3 4">
    <name type="scientific">Stenomitos frigidus AS-A4</name>
    <dbReference type="NCBI Taxonomy" id="2933935"/>
    <lineage>
        <taxon>Bacteria</taxon>
        <taxon>Bacillati</taxon>
        <taxon>Cyanobacteriota</taxon>
        <taxon>Cyanophyceae</taxon>
        <taxon>Leptolyngbyales</taxon>
        <taxon>Leptolyngbyaceae</taxon>
        <taxon>Stenomitos</taxon>
    </lineage>
</organism>